<dbReference type="InterPro" id="IPR022271">
    <property type="entry name" value="Lipocalin_ApoD"/>
</dbReference>
<dbReference type="AlphaFoldDB" id="A0AAN7Q1L9"/>
<evidence type="ECO:0000313" key="5">
    <source>
        <dbReference type="EMBL" id="KAK4876020.1"/>
    </source>
</evidence>
<feature type="chain" id="PRO_5042675093" description="Lipocalin/cytosolic fatty-acid binding domain-containing protein" evidence="3">
    <location>
        <begin position="28"/>
        <end position="199"/>
    </location>
</feature>
<dbReference type="GO" id="GO:0006629">
    <property type="term" value="P:lipid metabolic process"/>
    <property type="evidence" value="ECO:0007669"/>
    <property type="project" value="TreeGrafter"/>
</dbReference>
<proteinExistence type="inferred from homology"/>
<dbReference type="GO" id="GO:0005737">
    <property type="term" value="C:cytoplasm"/>
    <property type="evidence" value="ECO:0007669"/>
    <property type="project" value="TreeGrafter"/>
</dbReference>
<dbReference type="Gene3D" id="2.40.128.20">
    <property type="match status" value="1"/>
</dbReference>
<keyword evidence="2" id="KW-1015">Disulfide bond</keyword>
<dbReference type="PIRSF" id="PIRSF036893">
    <property type="entry name" value="Lipocalin_ApoD"/>
    <property type="match status" value="1"/>
</dbReference>
<organism evidence="5 6">
    <name type="scientific">Aquatica leii</name>
    <dbReference type="NCBI Taxonomy" id="1421715"/>
    <lineage>
        <taxon>Eukaryota</taxon>
        <taxon>Metazoa</taxon>
        <taxon>Ecdysozoa</taxon>
        <taxon>Arthropoda</taxon>
        <taxon>Hexapoda</taxon>
        <taxon>Insecta</taxon>
        <taxon>Pterygota</taxon>
        <taxon>Neoptera</taxon>
        <taxon>Endopterygota</taxon>
        <taxon>Coleoptera</taxon>
        <taxon>Polyphaga</taxon>
        <taxon>Elateriformia</taxon>
        <taxon>Elateroidea</taxon>
        <taxon>Lampyridae</taxon>
        <taxon>Luciolinae</taxon>
        <taxon>Aquatica</taxon>
    </lineage>
</organism>
<dbReference type="SUPFAM" id="SSF50814">
    <property type="entry name" value="Lipocalins"/>
    <property type="match status" value="1"/>
</dbReference>
<evidence type="ECO:0000313" key="6">
    <source>
        <dbReference type="Proteomes" id="UP001353858"/>
    </source>
</evidence>
<dbReference type="InterPro" id="IPR003057">
    <property type="entry name" value="Invtbrt_color"/>
</dbReference>
<keyword evidence="6" id="KW-1185">Reference proteome</keyword>
<evidence type="ECO:0000256" key="2">
    <source>
        <dbReference type="ARBA" id="ARBA00023157"/>
    </source>
</evidence>
<dbReference type="Proteomes" id="UP001353858">
    <property type="component" value="Unassembled WGS sequence"/>
</dbReference>
<dbReference type="GO" id="GO:0031409">
    <property type="term" value="F:pigment binding"/>
    <property type="evidence" value="ECO:0007669"/>
    <property type="project" value="InterPro"/>
</dbReference>
<dbReference type="Pfam" id="PF00061">
    <property type="entry name" value="Lipocalin"/>
    <property type="match status" value="1"/>
</dbReference>
<dbReference type="PANTHER" id="PTHR10612">
    <property type="entry name" value="APOLIPOPROTEIN D"/>
    <property type="match status" value="1"/>
</dbReference>
<feature type="signal peptide" evidence="3">
    <location>
        <begin position="1"/>
        <end position="27"/>
    </location>
</feature>
<evidence type="ECO:0000256" key="1">
    <source>
        <dbReference type="ARBA" id="ARBA00006889"/>
    </source>
</evidence>
<evidence type="ECO:0000256" key="3">
    <source>
        <dbReference type="PIRNR" id="PIRNR036893"/>
    </source>
</evidence>
<dbReference type="PRINTS" id="PR01273">
    <property type="entry name" value="INVTBRTCOLOR"/>
</dbReference>
<dbReference type="PRINTS" id="PR00179">
    <property type="entry name" value="LIPOCALIN"/>
</dbReference>
<keyword evidence="3" id="KW-0732">Signal</keyword>
<reference evidence="6" key="1">
    <citation type="submission" date="2023-01" db="EMBL/GenBank/DDBJ databases">
        <title>Key to firefly adult light organ development and bioluminescence: homeobox transcription factors regulate luciferase expression and transportation to peroxisome.</title>
        <authorList>
            <person name="Fu X."/>
        </authorList>
    </citation>
    <scope>NUCLEOTIDE SEQUENCE [LARGE SCALE GENOMIC DNA]</scope>
</reference>
<protein>
    <recommendedName>
        <fullName evidence="4">Lipocalin/cytosolic fatty-acid binding domain-containing protein</fullName>
    </recommendedName>
</protein>
<dbReference type="PANTHER" id="PTHR10612:SF41">
    <property type="entry name" value="GLIAL LAZARILLO, ISOFORM A"/>
    <property type="match status" value="1"/>
</dbReference>
<comment type="caution">
    <text evidence="5">The sequence shown here is derived from an EMBL/GenBank/DDBJ whole genome shotgun (WGS) entry which is preliminary data.</text>
</comment>
<feature type="domain" description="Lipocalin/cytosolic fatty-acid binding" evidence="4">
    <location>
        <begin position="45"/>
        <end position="188"/>
    </location>
</feature>
<dbReference type="EMBL" id="JARPUR010000005">
    <property type="protein sequence ID" value="KAK4876020.1"/>
    <property type="molecule type" value="Genomic_DNA"/>
</dbReference>
<dbReference type="InterPro" id="IPR012674">
    <property type="entry name" value="Calycin"/>
</dbReference>
<gene>
    <name evidence="5" type="ORF">RN001_012442</name>
</gene>
<evidence type="ECO:0000259" key="4">
    <source>
        <dbReference type="Pfam" id="PF00061"/>
    </source>
</evidence>
<accession>A0AAN7Q1L9</accession>
<dbReference type="GO" id="GO:0000302">
    <property type="term" value="P:response to reactive oxygen species"/>
    <property type="evidence" value="ECO:0007669"/>
    <property type="project" value="TreeGrafter"/>
</dbReference>
<name>A0AAN7Q1L9_9COLE</name>
<comment type="similarity">
    <text evidence="1 3">Belongs to the calycin superfamily. Lipocalin family.</text>
</comment>
<sequence>MAILNNSAICLVIFFVLLNLCVPSGVGRCPRHDFFKNFSLERFSGHWYEIERTFYLMELTVSCTTLDLVDNAKGQLEVTVTTRSRWSGNLRVSEGIANPSRKDPSLFLYRVNTLLPNSLGKYLPGAGFYQILDTDYDKFAILWACSNLGLIHSDRVWIFGRDKEIDVTLRAKIYEFLKSKHIDSDRLVLPKNNNCTEEY</sequence>
<dbReference type="InterPro" id="IPR000566">
    <property type="entry name" value="Lipocln_cytosolic_FA-bd_dom"/>
</dbReference>